<evidence type="ECO:0000256" key="6">
    <source>
        <dbReference type="SAM" id="MobiDB-lite"/>
    </source>
</evidence>
<reference evidence="12" key="1">
    <citation type="journal article" date="2020" name="Nat. Ecol. Evol.">
        <title>Deeply conserved synteny resolves early events in vertebrate evolution.</title>
        <authorList>
            <person name="Simakov O."/>
            <person name="Marletaz F."/>
            <person name="Yue J.X."/>
            <person name="O'Connell B."/>
            <person name="Jenkins J."/>
            <person name="Brandt A."/>
            <person name="Calef R."/>
            <person name="Tung C.H."/>
            <person name="Huang T.K."/>
            <person name="Schmutz J."/>
            <person name="Satoh N."/>
            <person name="Yu J.K."/>
            <person name="Putnam N.H."/>
            <person name="Green R.E."/>
            <person name="Rokhsar D.S."/>
        </authorList>
    </citation>
    <scope>NUCLEOTIDE SEQUENCE [LARGE SCALE GENOMIC DNA]</scope>
    <source>
        <strain evidence="12">S238N-H82</strain>
    </source>
</reference>
<keyword evidence="2" id="KW-0106">Calcium</keyword>
<comment type="caution">
    <text evidence="4">Lacks conserved residue(s) required for the propagation of feature annotation.</text>
</comment>
<dbReference type="CDD" id="cd00037">
    <property type="entry name" value="CLECT"/>
    <property type="match status" value="2"/>
</dbReference>
<proteinExistence type="predicted"/>
<evidence type="ECO:0000313" key="12">
    <source>
        <dbReference type="Proteomes" id="UP000001554"/>
    </source>
</evidence>
<accession>A0A9J7M8E6</accession>
<feature type="domain" description="C-type lectin" evidence="11">
    <location>
        <begin position="276"/>
        <end position="391"/>
    </location>
</feature>
<dbReference type="SMART" id="SM00607">
    <property type="entry name" value="FTP"/>
    <property type="match status" value="1"/>
</dbReference>
<evidence type="ECO:0000256" key="4">
    <source>
        <dbReference type="PROSITE-ProRule" id="PRU00059"/>
    </source>
</evidence>
<dbReference type="GeneID" id="118430053"/>
<dbReference type="SMART" id="SM00042">
    <property type="entry name" value="CUB"/>
    <property type="match status" value="1"/>
</dbReference>
<dbReference type="Pfam" id="PF22633">
    <property type="entry name" value="F5_F8_type_C_2"/>
    <property type="match status" value="1"/>
</dbReference>
<evidence type="ECO:0000256" key="3">
    <source>
        <dbReference type="ARBA" id="ARBA00023157"/>
    </source>
</evidence>
<evidence type="ECO:0000256" key="5">
    <source>
        <dbReference type="SAM" id="Coils"/>
    </source>
</evidence>
<keyword evidence="7" id="KW-0472">Membrane</keyword>
<keyword evidence="7" id="KW-1133">Transmembrane helix</keyword>
<dbReference type="InterPro" id="IPR016186">
    <property type="entry name" value="C-type_lectin-like/link_sf"/>
</dbReference>
<dbReference type="InterPro" id="IPR000421">
    <property type="entry name" value="FA58C"/>
</dbReference>
<feature type="domain" description="C-type lectin" evidence="11">
    <location>
        <begin position="405"/>
        <end position="517"/>
    </location>
</feature>
<dbReference type="RefSeq" id="XP_035696652.1">
    <property type="nucleotide sequence ID" value="XM_035840759.1"/>
</dbReference>
<dbReference type="InterPro" id="IPR001304">
    <property type="entry name" value="C-type_lectin-like"/>
</dbReference>
<protein>
    <submittedName>
        <fullName evidence="13">Uncharacterized protein LOC118430053</fullName>
    </submittedName>
</protein>
<name>A0A9J7M8E6_BRAFL</name>
<reference evidence="13" key="2">
    <citation type="submission" date="2025-08" db="UniProtKB">
        <authorList>
            <consortium name="RefSeq"/>
        </authorList>
    </citation>
    <scope>IDENTIFICATION</scope>
    <source>
        <strain evidence="13">S238N-H82</strain>
        <tissue evidence="13">Testes</tissue>
    </source>
</reference>
<dbReference type="CDD" id="cd00041">
    <property type="entry name" value="CUB"/>
    <property type="match status" value="1"/>
</dbReference>
<dbReference type="InterPro" id="IPR008979">
    <property type="entry name" value="Galactose-bd-like_sf"/>
</dbReference>
<dbReference type="Gene3D" id="2.60.120.290">
    <property type="entry name" value="Spermadhesin, CUB domain"/>
    <property type="match status" value="1"/>
</dbReference>
<feature type="region of interest" description="Disordered" evidence="6">
    <location>
        <begin position="134"/>
        <end position="158"/>
    </location>
</feature>
<dbReference type="PANTHER" id="PTHR19324:SF33">
    <property type="entry name" value="MUCIN-5AC"/>
    <property type="match status" value="1"/>
</dbReference>
<feature type="transmembrane region" description="Helical" evidence="7">
    <location>
        <begin position="1114"/>
        <end position="1139"/>
    </location>
</feature>
<gene>
    <name evidence="13" type="primary">LOC118430053</name>
</gene>
<dbReference type="SUPFAM" id="SSF56436">
    <property type="entry name" value="C-type lectin-like"/>
    <property type="match status" value="2"/>
</dbReference>
<dbReference type="Pfam" id="PF00059">
    <property type="entry name" value="Lectin_C"/>
    <property type="match status" value="2"/>
</dbReference>
<keyword evidence="5" id="KW-0175">Coiled coil</keyword>
<evidence type="ECO:0000259" key="11">
    <source>
        <dbReference type="PROSITE" id="PS50041"/>
    </source>
</evidence>
<feature type="domain" description="CUB" evidence="9">
    <location>
        <begin position="534"/>
        <end position="646"/>
    </location>
</feature>
<evidence type="ECO:0000259" key="10">
    <source>
        <dbReference type="PROSITE" id="PS50022"/>
    </source>
</evidence>
<evidence type="ECO:0000256" key="2">
    <source>
        <dbReference type="ARBA" id="ARBA00022837"/>
    </source>
</evidence>
<evidence type="ECO:0000256" key="1">
    <source>
        <dbReference type="ARBA" id="ARBA00022723"/>
    </source>
</evidence>
<feature type="chain" id="PRO_5039950851" evidence="8">
    <location>
        <begin position="22"/>
        <end position="1151"/>
    </location>
</feature>
<keyword evidence="7" id="KW-0812">Transmembrane</keyword>
<feature type="coiled-coil region" evidence="5">
    <location>
        <begin position="701"/>
        <end position="728"/>
    </location>
</feature>
<dbReference type="Gene3D" id="3.10.100.10">
    <property type="entry name" value="Mannose-Binding Protein A, subunit A"/>
    <property type="match status" value="2"/>
</dbReference>
<evidence type="ECO:0000259" key="9">
    <source>
        <dbReference type="PROSITE" id="PS01180"/>
    </source>
</evidence>
<dbReference type="Pfam" id="PF00431">
    <property type="entry name" value="CUB"/>
    <property type="match status" value="1"/>
</dbReference>
<keyword evidence="8" id="KW-0732">Signal</keyword>
<dbReference type="PROSITE" id="PS50022">
    <property type="entry name" value="FA58C_3"/>
    <property type="match status" value="1"/>
</dbReference>
<dbReference type="Proteomes" id="UP000001554">
    <property type="component" value="Chromosome 14"/>
</dbReference>
<dbReference type="PANTHER" id="PTHR19324">
    <property type="entry name" value="PERFORIN-LIKE PROTEIN 1"/>
    <property type="match status" value="1"/>
</dbReference>
<feature type="domain" description="F5/8 type C" evidence="10">
    <location>
        <begin position="116"/>
        <end position="266"/>
    </location>
</feature>
<dbReference type="PROSITE" id="PS50041">
    <property type="entry name" value="C_TYPE_LECTIN_2"/>
    <property type="match status" value="2"/>
</dbReference>
<sequence>MTNIILFLVTVTSLQMGYVDGCLKVRISSTCPPGFASPITTYSLTSITSSGHPVYRSDTSDLYMYCINCRNNATSRWVVSDTVGDVDGYIMYAKDSHYNADEITGAFYVLEYGVWRKSPDVKISCTAENVALGKPASQSSTDGSHVAASAVDGDKGTSVPGNQCTLTNPEDGPWWQVDLEKDWPVGSVRVLNRGDCCGNRLHNFEVRVNRDGGSSELCGAPYSGTPTNGQSITVHCGRPIIGRYVRVQLPGKSEALSLCEVEIFPSLGCPTGYIVHGGVCYKPYNIPKTRQDALATCQLDGGSLAMPRHRHTNMFLRKLAVRADIVSPYWIGLSKDNEAWVWEDGYQLCGFKGWASGYPSTANNCTVLRLQHAGGSWENRACETPANFICQMQPPVDLAAVGYRQYGRAYLQAFSVKKTFDEAVAACERFYGGRLAQPATEEFNDRLKGIVGEESAEDSFWIGMKNYEDLHSWLDGTPVSHVNWAHGEPSGDGCVTMTSHGNWRTVDCKEKSFFVCQIGDESLCELEPPSKVQCGGTTSGSSGQISSPGYGDKISIDIPDNLDCEWKITVPYGQVVQITIEDFRLEEDGFLEIFDNCPFGYLNENLTSPNVSSNSTITTSTNIATLVFHSKGLKPKHGFNITFLAVDPPYFRPRNRPHQADARPNRMLKGLFDSFGLKGIIDFGIDILSRVSEVVMNILDHQEAYRRHQELVNLMTQLKNDINSLSNQITEEGIIAELRHEEEIAAIKYSASVEIVKNYLDTLNTRLHVTVNGTLRPEALAQSWADAVLQQDSEGMNQALNSLYGMIMGSSTVFQGRPFMETISALLRRQNLPSSEYRRRLMTVFEYIMDLQAGGYAAWILALKQNGQTDQISEVLRRGHAKLSEQSCLVAPLFYEWPAGTYGLPMTTGGCPLGWAKDGQYTYRGDNSFHFQEKPPVVHFNGSISNNTLAQGYCMKTNSSEGDSDNTWPKGSYCILKRERCPVGFVWGKLGFPGGTQTGVVPGGSFDGDSIDMEYCCRDDGFASLPIRLPLNPPFYLLRFGGYCQQVEEMNVREEWIEYRGNGYRAGVIPDDSGDDNSHKLYYCLYSLPGSVIPTTPIVPDATPAPPNNDNMQIVLIVAPTVAGAVFMICVCVCVLCLCRERCCDRPYRHF</sequence>
<dbReference type="SUPFAM" id="SSF49785">
    <property type="entry name" value="Galactose-binding domain-like"/>
    <property type="match status" value="1"/>
</dbReference>
<keyword evidence="12" id="KW-1185">Reference proteome</keyword>
<dbReference type="InterPro" id="IPR016187">
    <property type="entry name" value="CTDL_fold"/>
</dbReference>
<dbReference type="AlphaFoldDB" id="A0A9J7M8E6"/>
<evidence type="ECO:0000313" key="13">
    <source>
        <dbReference type="RefSeq" id="XP_035696652.1"/>
    </source>
</evidence>
<keyword evidence="1" id="KW-0479">Metal-binding</keyword>
<dbReference type="KEGG" id="bfo:118430053"/>
<dbReference type="InterPro" id="IPR035914">
    <property type="entry name" value="Sperma_CUB_dom_sf"/>
</dbReference>
<dbReference type="Pfam" id="PF16977">
    <property type="entry name" value="ApeC"/>
    <property type="match status" value="1"/>
</dbReference>
<organism evidence="12 13">
    <name type="scientific">Branchiostoma floridae</name>
    <name type="common">Florida lancelet</name>
    <name type="synonym">Amphioxus</name>
    <dbReference type="NCBI Taxonomy" id="7739"/>
    <lineage>
        <taxon>Eukaryota</taxon>
        <taxon>Metazoa</taxon>
        <taxon>Chordata</taxon>
        <taxon>Cephalochordata</taxon>
        <taxon>Leptocardii</taxon>
        <taxon>Amphioxiformes</taxon>
        <taxon>Branchiostomatidae</taxon>
        <taxon>Branchiostoma</taxon>
    </lineage>
</organism>
<keyword evidence="3" id="KW-1015">Disulfide bond</keyword>
<dbReference type="FunFam" id="2.60.120.260:FF:000105">
    <property type="entry name" value="Sushi, von Willebrand factor type A, EGF and pentraxin domain-containing protein 1"/>
    <property type="match status" value="1"/>
</dbReference>
<dbReference type="PROSITE" id="PS01180">
    <property type="entry name" value="CUB"/>
    <property type="match status" value="1"/>
</dbReference>
<dbReference type="SUPFAM" id="SSF49854">
    <property type="entry name" value="Spermadhesin, CUB domain"/>
    <property type="match status" value="1"/>
</dbReference>
<dbReference type="GO" id="GO:0046872">
    <property type="term" value="F:metal ion binding"/>
    <property type="evidence" value="ECO:0007669"/>
    <property type="project" value="UniProtKB-KW"/>
</dbReference>
<dbReference type="SMART" id="SM00034">
    <property type="entry name" value="CLECT"/>
    <property type="match status" value="2"/>
</dbReference>
<dbReference type="Gene3D" id="2.60.120.260">
    <property type="entry name" value="Galactose-binding domain-like"/>
    <property type="match status" value="1"/>
</dbReference>
<evidence type="ECO:0000256" key="8">
    <source>
        <dbReference type="SAM" id="SignalP"/>
    </source>
</evidence>
<dbReference type="InterPro" id="IPR006585">
    <property type="entry name" value="FTP1"/>
</dbReference>
<dbReference type="InterPro" id="IPR031569">
    <property type="entry name" value="ApeC"/>
</dbReference>
<evidence type="ECO:0000256" key="7">
    <source>
        <dbReference type="SAM" id="Phobius"/>
    </source>
</evidence>
<feature type="signal peptide" evidence="8">
    <location>
        <begin position="1"/>
        <end position="21"/>
    </location>
</feature>
<dbReference type="OrthoDB" id="5954510at2759"/>
<dbReference type="InterPro" id="IPR000859">
    <property type="entry name" value="CUB_dom"/>
</dbReference>